<protein>
    <submittedName>
        <fullName evidence="5">Predicted flavoprotein CzcO associated with the cation diffusion facilitator CzcD</fullName>
    </submittedName>
</protein>
<keyword evidence="4" id="KW-0560">Oxidoreductase</keyword>
<dbReference type="GO" id="GO:0004499">
    <property type="term" value="F:N,N-dimethylaniline monooxygenase activity"/>
    <property type="evidence" value="ECO:0007669"/>
    <property type="project" value="InterPro"/>
</dbReference>
<dbReference type="Pfam" id="PF00743">
    <property type="entry name" value="FMO-like"/>
    <property type="match status" value="1"/>
</dbReference>
<dbReference type="STRING" id="53341.SAMN05421579_14411"/>
<dbReference type="AlphaFoldDB" id="A0A1I5DPE5"/>
<keyword evidence="2" id="KW-0274">FAD</keyword>
<dbReference type="InterPro" id="IPR050775">
    <property type="entry name" value="FAD-binding_Monooxygenases"/>
</dbReference>
<name>A0A1I5DPE5_9GAMM</name>
<keyword evidence="3" id="KW-0521">NADP</keyword>
<dbReference type="GO" id="GO:0050661">
    <property type="term" value="F:NADP binding"/>
    <property type="evidence" value="ECO:0007669"/>
    <property type="project" value="InterPro"/>
</dbReference>
<keyword evidence="1" id="KW-0285">Flavoprotein</keyword>
<dbReference type="Gene3D" id="3.50.50.60">
    <property type="entry name" value="FAD/NAD(P)-binding domain"/>
    <property type="match status" value="2"/>
</dbReference>
<dbReference type="PANTHER" id="PTHR43098">
    <property type="entry name" value="L-ORNITHINE N(5)-MONOOXYGENASE-RELATED"/>
    <property type="match status" value="1"/>
</dbReference>
<dbReference type="PANTHER" id="PTHR43098:SF5">
    <property type="entry name" value="DUAL-FUNCTIONAL MONOOXYGENASE_METHYLTRANSFERASE PSOF"/>
    <property type="match status" value="1"/>
</dbReference>
<evidence type="ECO:0000256" key="3">
    <source>
        <dbReference type="ARBA" id="ARBA00022857"/>
    </source>
</evidence>
<evidence type="ECO:0000256" key="2">
    <source>
        <dbReference type="ARBA" id="ARBA00022827"/>
    </source>
</evidence>
<dbReference type="InterPro" id="IPR036188">
    <property type="entry name" value="FAD/NAD-bd_sf"/>
</dbReference>
<keyword evidence="6" id="KW-1185">Reference proteome</keyword>
<evidence type="ECO:0000313" key="5">
    <source>
        <dbReference type="EMBL" id="SFO01119.1"/>
    </source>
</evidence>
<gene>
    <name evidence="5" type="ORF">SAMN05421579_14411</name>
</gene>
<accession>A0A1I5DPE5</accession>
<dbReference type="OrthoDB" id="312624at2"/>
<sequence>MSEQSSLLQFDAIVIGAGLSGLFAAHKIHNELGLKVLGLEKGKNVGGTWYWNRYPGVQADTDGFVYRYSFDREVSPQWDIYARYQTGEQMRDYLENVASRNNISQLFRFETGVSEAVYDEAKNIWRVKTTDGDIITSRYLVSAVGVLSEPVFPKIKDLNKFKGQIIHTARWPDNLKINGLRVGVLGTGSTGAQLIVAVSKVASHLTVFQRAAQYIVPAGQSRLTTDEVENYFSNFEERWKKWRKTRLACGFDEPTIGAFDVSLEEQKAVFERAWNEGGGFGFMFGTFNDLVINSDSNRAACEFIAEKIKDIVKDPDTARRLTPTEPYAKRPISVDEYYEVYNQPNVKLVSLLDTQIVQATEKGLLTADGIEHEIDILIFATGFDAVEGAYRNFKVIGRNEHTLLETWGENPAAYLGVFTPGFPNLFTLLGPQGIFSNLAAGIEAQVNFIGDIISWAENHPEIVIEATPQALSDWSVHCEQLANYTVFAQVKSWIFGSNLHGTTPRVLFYFGGISEYLAVFNRERSNNFPSFNSNNLITDKKATNPL</sequence>
<dbReference type="EMBL" id="FOVO01000044">
    <property type="protein sequence ID" value="SFO01119.1"/>
    <property type="molecule type" value="Genomic_DNA"/>
</dbReference>
<dbReference type="InterPro" id="IPR020946">
    <property type="entry name" value="Flavin_mOase-like"/>
</dbReference>
<dbReference type="Proteomes" id="UP000199011">
    <property type="component" value="Unassembled WGS sequence"/>
</dbReference>
<evidence type="ECO:0000256" key="4">
    <source>
        <dbReference type="ARBA" id="ARBA00023002"/>
    </source>
</evidence>
<dbReference type="RefSeq" id="WP_092520633.1">
    <property type="nucleotide sequence ID" value="NZ_CAWRAH010000091.1"/>
</dbReference>
<evidence type="ECO:0000313" key="6">
    <source>
        <dbReference type="Proteomes" id="UP000199011"/>
    </source>
</evidence>
<reference evidence="6" key="1">
    <citation type="submission" date="2016-10" db="EMBL/GenBank/DDBJ databases">
        <authorList>
            <person name="Varghese N."/>
            <person name="Submissions S."/>
        </authorList>
    </citation>
    <scope>NUCLEOTIDE SEQUENCE [LARGE SCALE GENOMIC DNA]</scope>
    <source>
        <strain evidence="6">DSM 16522</strain>
    </source>
</reference>
<organism evidence="5 6">
    <name type="scientific">Xenorhabdus japonica</name>
    <dbReference type="NCBI Taxonomy" id="53341"/>
    <lineage>
        <taxon>Bacteria</taxon>
        <taxon>Pseudomonadati</taxon>
        <taxon>Pseudomonadota</taxon>
        <taxon>Gammaproteobacteria</taxon>
        <taxon>Enterobacterales</taxon>
        <taxon>Morganellaceae</taxon>
        <taxon>Xenorhabdus</taxon>
    </lineage>
</organism>
<dbReference type="GO" id="GO:0050660">
    <property type="term" value="F:flavin adenine dinucleotide binding"/>
    <property type="evidence" value="ECO:0007669"/>
    <property type="project" value="InterPro"/>
</dbReference>
<dbReference type="SUPFAM" id="SSF51905">
    <property type="entry name" value="FAD/NAD(P)-binding domain"/>
    <property type="match status" value="2"/>
</dbReference>
<proteinExistence type="predicted"/>
<evidence type="ECO:0000256" key="1">
    <source>
        <dbReference type="ARBA" id="ARBA00022630"/>
    </source>
</evidence>